<proteinExistence type="predicted"/>
<evidence type="ECO:0000259" key="1">
    <source>
        <dbReference type="Pfam" id="PF05685"/>
    </source>
</evidence>
<reference evidence="2 3" key="1">
    <citation type="submission" date="2020-04" db="EMBL/GenBank/DDBJ databases">
        <title>Genome sequencing of novel species.</title>
        <authorList>
            <person name="Heo J."/>
            <person name="Kim S.-J."/>
            <person name="Kim J.-S."/>
            <person name="Hong S.-B."/>
            <person name="Kwon S.-W."/>
        </authorList>
    </citation>
    <scope>NUCLEOTIDE SEQUENCE [LARGE SCALE GENOMIC DNA]</scope>
    <source>
        <strain evidence="2 3">F39-2</strain>
    </source>
</reference>
<accession>A0A7L5DYQ2</accession>
<evidence type="ECO:0000313" key="3">
    <source>
        <dbReference type="Proteomes" id="UP000503278"/>
    </source>
</evidence>
<dbReference type="InterPro" id="IPR012296">
    <property type="entry name" value="Nuclease_put_TT1808"/>
</dbReference>
<feature type="domain" description="Putative restriction endonuclease" evidence="1">
    <location>
        <begin position="15"/>
        <end position="149"/>
    </location>
</feature>
<dbReference type="CDD" id="cd06260">
    <property type="entry name" value="DUF820-like"/>
    <property type="match status" value="1"/>
</dbReference>
<dbReference type="PANTHER" id="PTHR35400:SF3">
    <property type="entry name" value="SLL1072 PROTEIN"/>
    <property type="match status" value="1"/>
</dbReference>
<dbReference type="SUPFAM" id="SSF52980">
    <property type="entry name" value="Restriction endonuclease-like"/>
    <property type="match status" value="1"/>
</dbReference>
<dbReference type="EMBL" id="CP051682">
    <property type="protein sequence ID" value="QJD95911.1"/>
    <property type="molecule type" value="Genomic_DNA"/>
</dbReference>
<dbReference type="GO" id="GO:0004519">
    <property type="term" value="F:endonuclease activity"/>
    <property type="evidence" value="ECO:0007669"/>
    <property type="project" value="UniProtKB-KW"/>
</dbReference>
<evidence type="ECO:0000313" key="2">
    <source>
        <dbReference type="EMBL" id="QJD95911.1"/>
    </source>
</evidence>
<dbReference type="Proteomes" id="UP000503278">
    <property type="component" value="Chromosome"/>
</dbReference>
<dbReference type="PANTHER" id="PTHR35400">
    <property type="entry name" value="SLR1083 PROTEIN"/>
    <property type="match status" value="1"/>
</dbReference>
<keyword evidence="3" id="KW-1185">Reference proteome</keyword>
<gene>
    <name evidence="2" type="ORF">HH214_08505</name>
</gene>
<keyword evidence="2" id="KW-0378">Hydrolase</keyword>
<dbReference type="KEGG" id="mrob:HH214_08505"/>
<dbReference type="AlphaFoldDB" id="A0A7L5DYQ2"/>
<organism evidence="2 3">
    <name type="scientific">Mucilaginibacter robiniae</name>
    <dbReference type="NCBI Taxonomy" id="2728022"/>
    <lineage>
        <taxon>Bacteria</taxon>
        <taxon>Pseudomonadati</taxon>
        <taxon>Bacteroidota</taxon>
        <taxon>Sphingobacteriia</taxon>
        <taxon>Sphingobacteriales</taxon>
        <taxon>Sphingobacteriaceae</taxon>
        <taxon>Mucilaginibacter</taxon>
    </lineage>
</organism>
<sequence>MRTLNIPTNALEIYKLLPEGTRCEVLYNVLTMSPAPSILHQTIAVKLTALLFNLLNSSNEGIVLAAPVDVYFEEEQSVVQPDLLVVLHDNQSIIRDKGIYGAPDIIIEILSGNRLNDVVNKKELYAKTGVKEYFIIDPTNKQVNLFAGTGTGRFTSVFETQGKIVSALLRTTLEF</sequence>
<keyword evidence="2" id="KW-0540">Nuclease</keyword>
<dbReference type="InterPro" id="IPR008538">
    <property type="entry name" value="Uma2"/>
</dbReference>
<dbReference type="RefSeq" id="WP_169606917.1">
    <property type="nucleotide sequence ID" value="NZ_CP051682.1"/>
</dbReference>
<dbReference type="Gene3D" id="3.90.1570.10">
    <property type="entry name" value="tt1808, chain A"/>
    <property type="match status" value="1"/>
</dbReference>
<name>A0A7L5DYQ2_9SPHI</name>
<dbReference type="Pfam" id="PF05685">
    <property type="entry name" value="Uma2"/>
    <property type="match status" value="1"/>
</dbReference>
<dbReference type="InterPro" id="IPR011335">
    <property type="entry name" value="Restrct_endonuc-II-like"/>
</dbReference>
<protein>
    <submittedName>
        <fullName evidence="2">Uma2 family endonuclease</fullName>
    </submittedName>
</protein>
<keyword evidence="2" id="KW-0255">Endonuclease</keyword>